<dbReference type="GO" id="GO:0005634">
    <property type="term" value="C:nucleus"/>
    <property type="evidence" value="ECO:0007669"/>
    <property type="project" value="TreeGrafter"/>
</dbReference>
<dbReference type="PANTHER" id="PTHR12436">
    <property type="entry name" value="80 KDA MCM3-ASSOCIATED PROTEIN"/>
    <property type="match status" value="1"/>
</dbReference>
<protein>
    <recommendedName>
        <fullName evidence="2">PCI domain-containing protein</fullName>
    </recommendedName>
</protein>
<gene>
    <name evidence="3" type="ORF">K450DRAFT_238477</name>
</gene>
<feature type="region of interest" description="Disordered" evidence="1">
    <location>
        <begin position="1"/>
        <end position="36"/>
    </location>
</feature>
<name>A0AAD5EAJ4_UMBRA</name>
<feature type="compositionally biased region" description="Pro residues" evidence="1">
    <location>
        <begin position="22"/>
        <end position="31"/>
    </location>
</feature>
<dbReference type="RefSeq" id="XP_051445167.1">
    <property type="nucleotide sequence ID" value="XM_051588600.1"/>
</dbReference>
<keyword evidence="4" id="KW-1185">Reference proteome</keyword>
<dbReference type="EMBL" id="MU620914">
    <property type="protein sequence ID" value="KAI8580163.1"/>
    <property type="molecule type" value="Genomic_DNA"/>
</dbReference>
<dbReference type="PROSITE" id="PS50250">
    <property type="entry name" value="PCI"/>
    <property type="match status" value="1"/>
</dbReference>
<accession>A0AAD5EAJ4</accession>
<organism evidence="3 4">
    <name type="scientific">Umbelopsis ramanniana AG</name>
    <dbReference type="NCBI Taxonomy" id="1314678"/>
    <lineage>
        <taxon>Eukaryota</taxon>
        <taxon>Fungi</taxon>
        <taxon>Fungi incertae sedis</taxon>
        <taxon>Mucoromycota</taxon>
        <taxon>Mucoromycotina</taxon>
        <taxon>Umbelopsidomycetes</taxon>
        <taxon>Umbelopsidales</taxon>
        <taxon>Umbelopsidaceae</taxon>
        <taxon>Umbelopsis</taxon>
    </lineage>
</organism>
<feature type="domain" description="PCI" evidence="2">
    <location>
        <begin position="129"/>
        <end position="293"/>
    </location>
</feature>
<evidence type="ECO:0000313" key="4">
    <source>
        <dbReference type="Proteomes" id="UP001206595"/>
    </source>
</evidence>
<reference evidence="3" key="2">
    <citation type="journal article" date="2022" name="Proc. Natl. Acad. Sci. U.S.A.">
        <title>Diploid-dominant life cycles characterize the early evolution of Fungi.</title>
        <authorList>
            <person name="Amses K.R."/>
            <person name="Simmons D.R."/>
            <person name="Longcore J.E."/>
            <person name="Mondo S.J."/>
            <person name="Seto K."/>
            <person name="Jeronimo G.H."/>
            <person name="Bonds A.E."/>
            <person name="Quandt C.A."/>
            <person name="Davis W.J."/>
            <person name="Chang Y."/>
            <person name="Federici B.A."/>
            <person name="Kuo A."/>
            <person name="LaButti K."/>
            <person name="Pangilinan J."/>
            <person name="Andreopoulos W."/>
            <person name="Tritt A."/>
            <person name="Riley R."/>
            <person name="Hundley H."/>
            <person name="Johnson J."/>
            <person name="Lipzen A."/>
            <person name="Barry K."/>
            <person name="Lang B.F."/>
            <person name="Cuomo C.A."/>
            <person name="Buchler N.E."/>
            <person name="Grigoriev I.V."/>
            <person name="Spatafora J.W."/>
            <person name="Stajich J.E."/>
            <person name="James T.Y."/>
        </authorList>
    </citation>
    <scope>NUCLEOTIDE SEQUENCE</scope>
    <source>
        <strain evidence="3">AG</strain>
    </source>
</reference>
<dbReference type="InterPro" id="IPR005062">
    <property type="entry name" value="SAC3/GANP/THP3_conserved"/>
</dbReference>
<dbReference type="AlphaFoldDB" id="A0AAD5EAJ4"/>
<dbReference type="GeneID" id="75913945"/>
<sequence length="307" mass="35666">MRRREARLQRFKNTNNVKRSPAPSPATPATPNPDVMDWDEYTIVGTSSQLEKQYLRLTSAPDPASVRPLPVLRKTLELIKQKWEKEHNYTYMCDQFKSMRQDLTVQRIQNDFTVHVYETHARIALEMGDLGEYNQCQTQLKDLYSKGIAGETMEFLAYRILYMLHTQNRSALNAIMAEIKGTHANDKAVQHALQVRSSLATSNYHRFFLLYKETPNMGNYLIHQFIERERIYALRTMCKAYRPSIDIEFIRKELAFETTQDLHKFLEKLKISGTLDDQNLDARNALPGLNDLAKQFAKVDINRSATV</sequence>
<evidence type="ECO:0000259" key="2">
    <source>
        <dbReference type="PROSITE" id="PS50250"/>
    </source>
</evidence>
<proteinExistence type="predicted"/>
<comment type="caution">
    <text evidence="3">The sequence shown here is derived from an EMBL/GenBank/DDBJ whole genome shotgun (WGS) entry which is preliminary data.</text>
</comment>
<reference evidence="3" key="1">
    <citation type="submission" date="2021-06" db="EMBL/GenBank/DDBJ databases">
        <authorList>
            <consortium name="DOE Joint Genome Institute"/>
            <person name="Mondo S.J."/>
            <person name="Amses K.R."/>
            <person name="Simmons D.R."/>
            <person name="Longcore J.E."/>
            <person name="Seto K."/>
            <person name="Alves G.H."/>
            <person name="Bonds A.E."/>
            <person name="Quandt C.A."/>
            <person name="Davis W.J."/>
            <person name="Chang Y."/>
            <person name="Letcher P.M."/>
            <person name="Powell M.J."/>
            <person name="Kuo A."/>
            <person name="Labutti K."/>
            <person name="Pangilinan J."/>
            <person name="Andreopoulos W."/>
            <person name="Tritt A."/>
            <person name="Riley R."/>
            <person name="Hundley H."/>
            <person name="Johnson J."/>
            <person name="Lipzen A."/>
            <person name="Barry K."/>
            <person name="Berbee M.L."/>
            <person name="Buchler N.E."/>
            <person name="Grigoriev I.V."/>
            <person name="Spatafora J.W."/>
            <person name="Stajich J.E."/>
            <person name="James T.Y."/>
        </authorList>
    </citation>
    <scope>NUCLEOTIDE SEQUENCE</scope>
    <source>
        <strain evidence="3">AG</strain>
    </source>
</reference>
<dbReference type="Proteomes" id="UP001206595">
    <property type="component" value="Unassembled WGS sequence"/>
</dbReference>
<evidence type="ECO:0000313" key="3">
    <source>
        <dbReference type="EMBL" id="KAI8580163.1"/>
    </source>
</evidence>
<dbReference type="InterPro" id="IPR000717">
    <property type="entry name" value="PCI_dom"/>
</dbReference>
<dbReference type="Gene3D" id="1.25.40.990">
    <property type="match status" value="1"/>
</dbReference>
<dbReference type="PANTHER" id="PTHR12436:SF4">
    <property type="entry name" value="LEUKOCYTE RECEPTOR CLUSTER MEMBER 8"/>
    <property type="match status" value="1"/>
</dbReference>
<evidence type="ECO:0000256" key="1">
    <source>
        <dbReference type="SAM" id="MobiDB-lite"/>
    </source>
</evidence>
<dbReference type="Pfam" id="PF03399">
    <property type="entry name" value="SAC3_GANP"/>
    <property type="match status" value="2"/>
</dbReference>
<dbReference type="InterPro" id="IPR045107">
    <property type="entry name" value="SAC3/GANP/THP3"/>
</dbReference>